<dbReference type="GO" id="GO:0006465">
    <property type="term" value="P:signal peptide processing"/>
    <property type="evidence" value="ECO:0007669"/>
    <property type="project" value="InterPro"/>
</dbReference>
<keyword evidence="4" id="KW-0496">Mitochondrion</keyword>
<dbReference type="InterPro" id="IPR052064">
    <property type="entry name" value="Mito_IMP1_subunit"/>
</dbReference>
<feature type="domain" description="Peptidase S26" evidence="10">
    <location>
        <begin position="108"/>
        <end position="149"/>
    </location>
</feature>
<evidence type="ECO:0000256" key="7">
    <source>
        <dbReference type="ARBA" id="ARBA00054895"/>
    </source>
</evidence>
<evidence type="ECO:0000259" key="10">
    <source>
        <dbReference type="Pfam" id="PF10502"/>
    </source>
</evidence>
<dbReference type="Proteomes" id="UP000639772">
    <property type="component" value="Unassembled WGS sequence"/>
</dbReference>
<evidence type="ECO:0000256" key="1">
    <source>
        <dbReference type="ARBA" id="ARBA00004273"/>
    </source>
</evidence>
<evidence type="ECO:0000256" key="5">
    <source>
        <dbReference type="ARBA" id="ARBA00023136"/>
    </source>
</evidence>
<proteinExistence type="inferred from homology"/>
<comment type="subunit">
    <text evidence="8">Heterodimer of 2 subunits, IMP1A/B and IMP12.</text>
</comment>
<comment type="similarity">
    <text evidence="6">Belongs to the peptidase S26 family. IMP1 subfamily.</text>
</comment>
<protein>
    <recommendedName>
        <fullName evidence="10">Peptidase S26 domain-containing protein</fullName>
    </recommendedName>
</protein>
<reference evidence="11 12" key="1">
    <citation type="journal article" date="2020" name="Nat. Food">
        <title>A phased Vanilla planifolia genome enables genetic improvement of flavour and production.</title>
        <authorList>
            <person name="Hasing T."/>
            <person name="Tang H."/>
            <person name="Brym M."/>
            <person name="Khazi F."/>
            <person name="Huang T."/>
            <person name="Chambers A.H."/>
        </authorList>
    </citation>
    <scope>NUCLEOTIDE SEQUENCE [LARGE SCALE GENOMIC DNA]</scope>
    <source>
        <tissue evidence="11">Leaf</tissue>
    </source>
</reference>
<evidence type="ECO:0000313" key="11">
    <source>
        <dbReference type="EMBL" id="KAG0494522.1"/>
    </source>
</evidence>
<dbReference type="InterPro" id="IPR000223">
    <property type="entry name" value="Pept_S26A_signal_pept_1"/>
</dbReference>
<accession>A0A835RZP7</accession>
<evidence type="ECO:0000256" key="8">
    <source>
        <dbReference type="ARBA" id="ARBA00064368"/>
    </source>
</evidence>
<evidence type="ECO:0000313" key="12">
    <source>
        <dbReference type="Proteomes" id="UP000639772"/>
    </source>
</evidence>
<dbReference type="Gene3D" id="2.10.109.10">
    <property type="entry name" value="Umud Fragment, subunit A"/>
    <property type="match status" value="1"/>
</dbReference>
<dbReference type="OrthoDB" id="308440at2759"/>
<comment type="caution">
    <text evidence="11">The sequence shown here is derived from an EMBL/GenBank/DDBJ whole genome shotgun (WGS) entry which is preliminary data.</text>
</comment>
<feature type="domain" description="Peptidase S26" evidence="10">
    <location>
        <begin position="33"/>
        <end position="96"/>
    </location>
</feature>
<dbReference type="GO" id="GO:0042720">
    <property type="term" value="C:mitochondrial inner membrane peptidase complex"/>
    <property type="evidence" value="ECO:0007669"/>
    <property type="project" value="TreeGrafter"/>
</dbReference>
<dbReference type="EMBL" id="JADCNM010000002">
    <property type="protein sequence ID" value="KAG0494522.1"/>
    <property type="molecule type" value="Genomic_DNA"/>
</dbReference>
<evidence type="ECO:0000256" key="9">
    <source>
        <dbReference type="PIRSR" id="PIRSR600223-1"/>
    </source>
</evidence>
<evidence type="ECO:0000256" key="2">
    <source>
        <dbReference type="ARBA" id="ARBA00022792"/>
    </source>
</evidence>
<organism evidence="11 12">
    <name type="scientific">Vanilla planifolia</name>
    <name type="common">Vanilla</name>
    <dbReference type="NCBI Taxonomy" id="51239"/>
    <lineage>
        <taxon>Eukaryota</taxon>
        <taxon>Viridiplantae</taxon>
        <taxon>Streptophyta</taxon>
        <taxon>Embryophyta</taxon>
        <taxon>Tracheophyta</taxon>
        <taxon>Spermatophyta</taxon>
        <taxon>Magnoliopsida</taxon>
        <taxon>Liliopsida</taxon>
        <taxon>Asparagales</taxon>
        <taxon>Orchidaceae</taxon>
        <taxon>Vanilloideae</taxon>
        <taxon>Vanilleae</taxon>
        <taxon>Vanilla</taxon>
    </lineage>
</organism>
<comment type="function">
    <text evidence="7">Catalyzes the removal of transit peptides required for the targeting of proteins from the mitochondrial matrix, across the inner membrane, into the inter-membrane space.</text>
</comment>
<evidence type="ECO:0000256" key="4">
    <source>
        <dbReference type="ARBA" id="ARBA00023128"/>
    </source>
</evidence>
<name>A0A835RZP7_VANPL</name>
<keyword evidence="5" id="KW-0472">Membrane</keyword>
<dbReference type="PANTHER" id="PTHR12383">
    <property type="entry name" value="PROTEASE FAMILY S26 MITOCHONDRIAL INNER MEMBRANE PROTEASE-RELATED"/>
    <property type="match status" value="1"/>
</dbReference>
<comment type="subcellular location">
    <subcellularLocation>
        <location evidence="1">Mitochondrion inner membrane</location>
    </subcellularLocation>
</comment>
<dbReference type="PRINTS" id="PR00727">
    <property type="entry name" value="LEADERPTASE"/>
</dbReference>
<sequence length="161" mass="18069">MTTGRFYRFLHRVTVVPWRSIAGESLDRVLLVAKTVRGPSMLPTINITGDIVAVERISPRWSLITAGDIVLLRSPENPLKTVTKRVLALEGEAVTFVVDPAKGDVVHTVLVPKGHLWVQGDNIYESRDSRQFGPVPYGLIQGRAFCKVWPPENFGFFRQKM</sequence>
<dbReference type="GO" id="GO:0006627">
    <property type="term" value="P:protein processing involved in protein targeting to mitochondrion"/>
    <property type="evidence" value="ECO:0007669"/>
    <property type="project" value="TreeGrafter"/>
</dbReference>
<dbReference type="Pfam" id="PF10502">
    <property type="entry name" value="Peptidase_S26"/>
    <property type="match status" value="2"/>
</dbReference>
<gene>
    <name evidence="11" type="ORF">HPP92_005516</name>
</gene>
<dbReference type="AlphaFoldDB" id="A0A835RZP7"/>
<evidence type="ECO:0000256" key="3">
    <source>
        <dbReference type="ARBA" id="ARBA00022801"/>
    </source>
</evidence>
<dbReference type="FunFam" id="2.10.109.10:FF:000014">
    <property type="entry name" value="Inner membrane protease subunit 1"/>
    <property type="match status" value="1"/>
</dbReference>
<keyword evidence="3" id="KW-0378">Hydrolase</keyword>
<feature type="active site" evidence="9">
    <location>
        <position position="84"/>
    </location>
</feature>
<dbReference type="CDD" id="cd06530">
    <property type="entry name" value="S26_SPase_I"/>
    <property type="match status" value="1"/>
</dbReference>
<keyword evidence="2" id="KW-0999">Mitochondrion inner membrane</keyword>
<dbReference type="InterPro" id="IPR019533">
    <property type="entry name" value="Peptidase_S26"/>
</dbReference>
<dbReference type="GO" id="GO:0004252">
    <property type="term" value="F:serine-type endopeptidase activity"/>
    <property type="evidence" value="ECO:0007669"/>
    <property type="project" value="InterPro"/>
</dbReference>
<dbReference type="PANTHER" id="PTHR12383:SF16">
    <property type="entry name" value="MITOCHONDRIAL INNER MEMBRANE PROTEASE SUBUNIT 1"/>
    <property type="match status" value="1"/>
</dbReference>
<dbReference type="SUPFAM" id="SSF51306">
    <property type="entry name" value="LexA/Signal peptidase"/>
    <property type="match status" value="1"/>
</dbReference>
<feature type="active site" evidence="9">
    <location>
        <position position="40"/>
    </location>
</feature>
<evidence type="ECO:0000256" key="6">
    <source>
        <dbReference type="ARBA" id="ARBA00038445"/>
    </source>
</evidence>
<dbReference type="InterPro" id="IPR036286">
    <property type="entry name" value="LexA/Signal_pep-like_sf"/>
</dbReference>